<dbReference type="EMBL" id="FQZB01000009">
    <property type="protein sequence ID" value="SHJ64839.1"/>
    <property type="molecule type" value="Genomic_DNA"/>
</dbReference>
<feature type="region of interest" description="Disordered" evidence="1">
    <location>
        <begin position="56"/>
        <end position="83"/>
    </location>
</feature>
<feature type="compositionally biased region" description="Basic and acidic residues" evidence="1">
    <location>
        <begin position="56"/>
        <end position="68"/>
    </location>
</feature>
<dbReference type="RefSeq" id="WP_072987572.1">
    <property type="nucleotide sequence ID" value="NZ_FQZB01000009.1"/>
</dbReference>
<protein>
    <submittedName>
        <fullName evidence="2">Uncharacterized protein</fullName>
    </submittedName>
</protein>
<organism evidence="2 3">
    <name type="scientific">Clostridium cavendishii DSM 21758</name>
    <dbReference type="NCBI Taxonomy" id="1121302"/>
    <lineage>
        <taxon>Bacteria</taxon>
        <taxon>Bacillati</taxon>
        <taxon>Bacillota</taxon>
        <taxon>Clostridia</taxon>
        <taxon>Eubacteriales</taxon>
        <taxon>Clostridiaceae</taxon>
        <taxon>Clostridium</taxon>
    </lineage>
</organism>
<dbReference type="AlphaFoldDB" id="A0A1M6L112"/>
<dbReference type="Pfam" id="PF19952">
    <property type="entry name" value="DUF6414"/>
    <property type="match status" value="1"/>
</dbReference>
<dbReference type="STRING" id="1121302.SAMN02745163_02356"/>
<evidence type="ECO:0000313" key="2">
    <source>
        <dbReference type="EMBL" id="SHJ64839.1"/>
    </source>
</evidence>
<feature type="compositionally biased region" description="Polar residues" evidence="1">
    <location>
        <begin position="70"/>
        <end position="81"/>
    </location>
</feature>
<dbReference type="OrthoDB" id="1904240at2"/>
<name>A0A1M6L112_9CLOT</name>
<accession>A0A1M6L112</accession>
<gene>
    <name evidence="2" type="ORF">SAMN02745163_02356</name>
</gene>
<sequence>MANIFDVFIYLDEGLIKNLCSSMLEGYIEIRTSKVTYDRALTGRVHLENRQQLFGEERSARDEREGYKGKNTSEACSNQQSVDRDTGVEQRDCERVEEEVKKIYTIFTFHNRILDVLSNNNMLTRPSESQLINSNIIVGSFIEVTGTITTTSVLSYLDIIIDIINCYGEEYLNSLIKEDFKGNMNFSSILNMEKRLRDILALNGTQDLIVVKGNTIIILTVNTKFFMNNDAYIYDKVNCNCKIMGKVLSVSKNISLFRKASSYEYYEKLIASFEPLMKALESKGIIVPKMPRIRLEGNIVELLPISICV</sequence>
<dbReference type="InterPro" id="IPR045633">
    <property type="entry name" value="DUF6414"/>
</dbReference>
<proteinExistence type="predicted"/>
<evidence type="ECO:0000313" key="3">
    <source>
        <dbReference type="Proteomes" id="UP000184310"/>
    </source>
</evidence>
<dbReference type="Proteomes" id="UP000184310">
    <property type="component" value="Unassembled WGS sequence"/>
</dbReference>
<evidence type="ECO:0000256" key="1">
    <source>
        <dbReference type="SAM" id="MobiDB-lite"/>
    </source>
</evidence>
<keyword evidence="3" id="KW-1185">Reference proteome</keyword>
<reference evidence="2 3" key="1">
    <citation type="submission" date="2016-11" db="EMBL/GenBank/DDBJ databases">
        <authorList>
            <person name="Jaros S."/>
            <person name="Januszkiewicz K."/>
            <person name="Wedrychowicz H."/>
        </authorList>
    </citation>
    <scope>NUCLEOTIDE SEQUENCE [LARGE SCALE GENOMIC DNA]</scope>
    <source>
        <strain evidence="2 3">DSM 21758</strain>
    </source>
</reference>